<reference evidence="1" key="1">
    <citation type="submission" date="2021-03" db="EMBL/GenBank/DDBJ databases">
        <title>Pengzhenrongella sicca gen. nov., sp. nov., a new member of suborder Micrococcineae isolated from High-Arctic tundra soil.</title>
        <authorList>
            <person name="Peng F."/>
        </authorList>
    </citation>
    <scope>NUCLEOTIDE SEQUENCE</scope>
    <source>
        <strain evidence="1">LRZ-2</strain>
    </source>
</reference>
<dbReference type="AlphaFoldDB" id="A0A8A4ZB26"/>
<protein>
    <submittedName>
        <fullName evidence="1">Uncharacterized protein</fullName>
    </submittedName>
</protein>
<dbReference type="EMBL" id="CP071868">
    <property type="protein sequence ID" value="QTE28083.1"/>
    <property type="molecule type" value="Genomic_DNA"/>
</dbReference>
<accession>A0A8A4ZB26</accession>
<proteinExistence type="predicted"/>
<name>A0A8A4ZB26_9MICO</name>
<organism evidence="1 2">
    <name type="scientific">Pengzhenrongella sicca</name>
    <dbReference type="NCBI Taxonomy" id="2819238"/>
    <lineage>
        <taxon>Bacteria</taxon>
        <taxon>Bacillati</taxon>
        <taxon>Actinomycetota</taxon>
        <taxon>Actinomycetes</taxon>
        <taxon>Micrococcales</taxon>
        <taxon>Pengzhenrongella</taxon>
    </lineage>
</organism>
<gene>
    <name evidence="1" type="ORF">J4E96_11840</name>
</gene>
<sequence length="140" mass="15552">MSQDYNWVDDCARERRSTAVFEAADATAEIQGLATALEDEWFSRDLWIDWSSFVADLNCVVIPSTGRDLDFGIDPGSPAMVRVQRRIRRHRMASITRWKLTADRTAGAVIAKPASWAATGLTCVDGSRSTAIPDTSSRTW</sequence>
<evidence type="ECO:0000313" key="2">
    <source>
        <dbReference type="Proteomes" id="UP000663937"/>
    </source>
</evidence>
<dbReference type="KEGG" id="psic:J4E96_11840"/>
<evidence type="ECO:0000313" key="1">
    <source>
        <dbReference type="EMBL" id="QTE28083.1"/>
    </source>
</evidence>
<dbReference type="RefSeq" id="WP_227422312.1">
    <property type="nucleotide sequence ID" value="NZ_CP071868.1"/>
</dbReference>
<keyword evidence="2" id="KW-1185">Reference proteome</keyword>
<dbReference type="Proteomes" id="UP000663937">
    <property type="component" value="Chromosome"/>
</dbReference>